<sequence>SCIIDEVLKEVRLPAKSSYCLEPYRCSERIFAAARPKQCVGKPLCLSWATPLEPAERWYPPVIAGLAPFSIKHQWFSSDSRVPAYVSPVSRR</sequence>
<evidence type="ECO:0000313" key="1">
    <source>
        <dbReference type="EMBL" id="MCD7454008.1"/>
    </source>
</evidence>
<gene>
    <name evidence="1" type="ORF">HAX54_023204</name>
</gene>
<name>A0ABS8S4G3_DATST</name>
<protein>
    <submittedName>
        <fullName evidence="1">Uncharacterized protein</fullName>
    </submittedName>
</protein>
<keyword evidence="2" id="KW-1185">Reference proteome</keyword>
<comment type="caution">
    <text evidence="1">The sequence shown here is derived from an EMBL/GenBank/DDBJ whole genome shotgun (WGS) entry which is preliminary data.</text>
</comment>
<proteinExistence type="predicted"/>
<accession>A0ABS8S4G3</accession>
<reference evidence="1 2" key="1">
    <citation type="journal article" date="2021" name="BMC Genomics">
        <title>Datura genome reveals duplications of psychoactive alkaloid biosynthetic genes and high mutation rate following tissue culture.</title>
        <authorList>
            <person name="Rajewski A."/>
            <person name="Carter-House D."/>
            <person name="Stajich J."/>
            <person name="Litt A."/>
        </authorList>
    </citation>
    <scope>NUCLEOTIDE SEQUENCE [LARGE SCALE GENOMIC DNA]</scope>
    <source>
        <strain evidence="1">AR-01</strain>
    </source>
</reference>
<feature type="non-terminal residue" evidence="1">
    <location>
        <position position="1"/>
    </location>
</feature>
<feature type="non-terminal residue" evidence="1">
    <location>
        <position position="92"/>
    </location>
</feature>
<dbReference type="EMBL" id="JACEIK010000281">
    <property type="protein sequence ID" value="MCD7454008.1"/>
    <property type="molecule type" value="Genomic_DNA"/>
</dbReference>
<evidence type="ECO:0000313" key="2">
    <source>
        <dbReference type="Proteomes" id="UP000823775"/>
    </source>
</evidence>
<dbReference type="Proteomes" id="UP000823775">
    <property type="component" value="Unassembled WGS sequence"/>
</dbReference>
<organism evidence="1 2">
    <name type="scientific">Datura stramonium</name>
    <name type="common">Jimsonweed</name>
    <name type="synonym">Common thornapple</name>
    <dbReference type="NCBI Taxonomy" id="4076"/>
    <lineage>
        <taxon>Eukaryota</taxon>
        <taxon>Viridiplantae</taxon>
        <taxon>Streptophyta</taxon>
        <taxon>Embryophyta</taxon>
        <taxon>Tracheophyta</taxon>
        <taxon>Spermatophyta</taxon>
        <taxon>Magnoliopsida</taxon>
        <taxon>eudicotyledons</taxon>
        <taxon>Gunneridae</taxon>
        <taxon>Pentapetalae</taxon>
        <taxon>asterids</taxon>
        <taxon>lamiids</taxon>
        <taxon>Solanales</taxon>
        <taxon>Solanaceae</taxon>
        <taxon>Solanoideae</taxon>
        <taxon>Datureae</taxon>
        <taxon>Datura</taxon>
    </lineage>
</organism>